<dbReference type="RefSeq" id="WP_198128449.1">
    <property type="nucleotide sequence ID" value="NZ_JAECZC010000102.1"/>
</dbReference>
<protein>
    <submittedName>
        <fullName evidence="1">Uncharacterized protein</fullName>
    </submittedName>
</protein>
<name>A0A8J7HYT9_9NOST</name>
<keyword evidence="2" id="KW-1185">Reference proteome</keyword>
<dbReference type="EMBL" id="JAECZC010000102">
    <property type="protein sequence ID" value="MBH8566715.1"/>
    <property type="molecule type" value="Genomic_DNA"/>
</dbReference>
<sequence>MAGGTANPITQQQYLVTIKGIDSYWEKFSGIKDKADTTDYSDGLSNRKYKLVGPRELDEMDLEKAFDPVADKPIIDFWRNYCDGNKEAITISVTPVTYCPEVEPIGPSLIIYKARPTALEGFEVDKTKNDISMLKLTFIGDDWEYA</sequence>
<gene>
    <name evidence="1" type="ORF">I8748_31965</name>
</gene>
<reference evidence="1 2" key="1">
    <citation type="journal article" date="2021" name="Int. J. Syst. Evol. Microbiol.">
        <title>Amazonocrinis nigriterrae gen. nov., sp. nov., Atlanticothrix silvestris gen. nov., sp. nov. and Dendronalium phyllosphericum gen. nov., sp. nov., nostocacean cyanobacteria from Brazilian environments.</title>
        <authorList>
            <person name="Alvarenga D.O."/>
            <person name="Andreote A.P.D."/>
            <person name="Branco L.H.Z."/>
            <person name="Delbaje E."/>
            <person name="Cruz R.B."/>
            <person name="Varani A.M."/>
            <person name="Fiore M.F."/>
        </authorList>
    </citation>
    <scope>NUCLEOTIDE SEQUENCE [LARGE SCALE GENOMIC DNA]</scope>
    <source>
        <strain evidence="1 2">CENA67</strain>
    </source>
</reference>
<proteinExistence type="predicted"/>
<dbReference type="AlphaFoldDB" id="A0A8J7HYT9"/>
<evidence type="ECO:0000313" key="1">
    <source>
        <dbReference type="EMBL" id="MBH8566715.1"/>
    </source>
</evidence>
<dbReference type="Proteomes" id="UP000632766">
    <property type="component" value="Unassembled WGS sequence"/>
</dbReference>
<evidence type="ECO:0000313" key="2">
    <source>
        <dbReference type="Proteomes" id="UP000632766"/>
    </source>
</evidence>
<organism evidence="1 2">
    <name type="scientific">Amazonocrinis nigriterrae CENA67</name>
    <dbReference type="NCBI Taxonomy" id="2794033"/>
    <lineage>
        <taxon>Bacteria</taxon>
        <taxon>Bacillati</taxon>
        <taxon>Cyanobacteriota</taxon>
        <taxon>Cyanophyceae</taxon>
        <taxon>Nostocales</taxon>
        <taxon>Nostocaceae</taxon>
        <taxon>Amazonocrinis</taxon>
        <taxon>Amazonocrinis nigriterrae</taxon>
    </lineage>
</organism>
<accession>A0A8J7HYT9</accession>
<comment type="caution">
    <text evidence="1">The sequence shown here is derived from an EMBL/GenBank/DDBJ whole genome shotgun (WGS) entry which is preliminary data.</text>
</comment>